<gene>
    <name evidence="1" type="ORF">PES01_10720</name>
</gene>
<accession>A0A510XUI2</accession>
<name>A0A510XUI2_9GAMM</name>
<organism evidence="1 2">
    <name type="scientific">Pseudoalteromonas espejiana</name>
    <dbReference type="NCBI Taxonomy" id="28107"/>
    <lineage>
        <taxon>Bacteria</taxon>
        <taxon>Pseudomonadati</taxon>
        <taxon>Pseudomonadota</taxon>
        <taxon>Gammaproteobacteria</taxon>
        <taxon>Alteromonadales</taxon>
        <taxon>Pseudoalteromonadaceae</taxon>
        <taxon>Pseudoalteromonas</taxon>
    </lineage>
</organism>
<keyword evidence="2" id="KW-1185">Reference proteome</keyword>
<dbReference type="EMBL" id="BJUM01000008">
    <property type="protein sequence ID" value="GEK54227.1"/>
    <property type="molecule type" value="Genomic_DNA"/>
</dbReference>
<protein>
    <submittedName>
        <fullName evidence="1">Uncharacterized protein</fullName>
    </submittedName>
</protein>
<sequence length="77" mass="8703">MQPINALHRRLLASGYSILDGIALSWHAIGDYGLATDLAHELGDLRQAARLKQQVLNITYQLREIERHLQTDLQRAA</sequence>
<reference evidence="1 2" key="1">
    <citation type="submission" date="2019-07" db="EMBL/GenBank/DDBJ databases">
        <title>Whole genome shotgun sequence of Pseudoalteromonas espejiana NBRC 102222.</title>
        <authorList>
            <person name="Hosoyama A."/>
            <person name="Uohara A."/>
            <person name="Ohji S."/>
            <person name="Ichikawa N."/>
        </authorList>
    </citation>
    <scope>NUCLEOTIDE SEQUENCE [LARGE SCALE GENOMIC DNA]</scope>
    <source>
        <strain evidence="1 2">NBRC 102222</strain>
    </source>
</reference>
<evidence type="ECO:0000313" key="1">
    <source>
        <dbReference type="EMBL" id="GEK54227.1"/>
    </source>
</evidence>
<proteinExistence type="predicted"/>
<comment type="caution">
    <text evidence="1">The sequence shown here is derived from an EMBL/GenBank/DDBJ whole genome shotgun (WGS) entry which is preliminary data.</text>
</comment>
<dbReference type="Proteomes" id="UP000321419">
    <property type="component" value="Unassembled WGS sequence"/>
</dbReference>
<evidence type="ECO:0000313" key="2">
    <source>
        <dbReference type="Proteomes" id="UP000321419"/>
    </source>
</evidence>
<dbReference type="AlphaFoldDB" id="A0A510XUI2"/>